<evidence type="ECO:0000313" key="1">
    <source>
        <dbReference type="EMBL" id="UFP94207.1"/>
    </source>
</evidence>
<reference evidence="1 2" key="1">
    <citation type="journal article" date="2021" name="Genome Biol. Evol.">
        <title>Complete Genome Sequencing of a Novel Gloeobacter Species from a Waterfall Cave in Mexico.</title>
        <authorList>
            <person name="Saw J.H."/>
            <person name="Cardona T."/>
            <person name="Montejano G."/>
        </authorList>
    </citation>
    <scope>NUCLEOTIDE SEQUENCE [LARGE SCALE GENOMIC DNA]</scope>
    <source>
        <strain evidence="1">MG652769</strain>
    </source>
</reference>
<evidence type="ECO:0000313" key="2">
    <source>
        <dbReference type="Proteomes" id="UP001054846"/>
    </source>
</evidence>
<dbReference type="Proteomes" id="UP001054846">
    <property type="component" value="Chromosome"/>
</dbReference>
<proteinExistence type="predicted"/>
<name>A0ABY3PKM5_9CYAN</name>
<protein>
    <recommendedName>
        <fullName evidence="3">PIN domain-containing protein</fullName>
    </recommendedName>
</protein>
<dbReference type="InterPro" id="IPR029060">
    <property type="entry name" value="PIN-like_dom_sf"/>
</dbReference>
<gene>
    <name evidence="1" type="ORF">ISF26_20995</name>
</gene>
<keyword evidence="2" id="KW-1185">Reference proteome</keyword>
<dbReference type="RefSeq" id="WP_230841262.1">
    <property type="nucleotide sequence ID" value="NZ_CP063845.1"/>
</dbReference>
<organism evidence="1 2">
    <name type="scientific">Gloeobacter morelensis MG652769</name>
    <dbReference type="NCBI Taxonomy" id="2781736"/>
    <lineage>
        <taxon>Bacteria</taxon>
        <taxon>Bacillati</taxon>
        <taxon>Cyanobacteriota</taxon>
        <taxon>Cyanophyceae</taxon>
        <taxon>Gloeobacterales</taxon>
        <taxon>Gloeobacteraceae</taxon>
        <taxon>Gloeobacter</taxon>
        <taxon>Gloeobacter morelensis</taxon>
    </lineage>
</organism>
<evidence type="ECO:0008006" key="3">
    <source>
        <dbReference type="Google" id="ProtNLM"/>
    </source>
</evidence>
<dbReference type="SUPFAM" id="SSF88723">
    <property type="entry name" value="PIN domain-like"/>
    <property type="match status" value="1"/>
</dbReference>
<dbReference type="Gene3D" id="3.40.50.1010">
    <property type="entry name" value="5'-nuclease"/>
    <property type="match status" value="1"/>
</dbReference>
<accession>A0ABY3PKM5</accession>
<dbReference type="EMBL" id="CP063845">
    <property type="protein sequence ID" value="UFP94207.1"/>
    <property type="molecule type" value="Genomic_DNA"/>
</dbReference>
<sequence length="549" mass="54418">MRSVRPVSDFRSCLSEALPKKAGLGLLKAGVGLGSSPKTLTCAAPAVALSATPTTATVNQGTTATYTVNLTRSNFTGSVDLSVSGLPPGATATFSSDPTTANSVTLSVATSTATATGAKTLTIGGTASGATITPTTVSLTVNAAPTVVLSATPTSATVNQGAAASYFINLTRSNFTGSVDLNLSGLPSGATASFTADPTTGTAVTLNVATTTSTATGTKTLTLGGTASGATITPTTVNLTVNAAPKVTLSVSPATATLAQGASVPLTVTLTRTNFTGAVDLNFKGLPSGATASFNPDNTTATSSTLTVSANPTAAPGSYTLTISGSASGATVTGTSAAVSITATGAPPAAQADLKLAAEQIDLTAGVPGWLGFVPVIGSALQAIGDFQAGRTGWGIVNTLLAISDLFPAKALSSVAVKGALEVGITGRAALDANTLIRGLEAGELAAVDRALAGRAPIISITAAKEFLRKGDANILREFLRARSGGIGRAATAQQIADLRNQATILGRVIKYKDASVAGSALREGIPLITRDDSLFKFLKAVGVPVEKF</sequence>